<feature type="transmembrane region" description="Helical" evidence="8">
    <location>
        <begin position="160"/>
        <end position="181"/>
    </location>
</feature>
<evidence type="ECO:0000256" key="3">
    <source>
        <dbReference type="ARBA" id="ARBA00022692"/>
    </source>
</evidence>
<evidence type="ECO:0000256" key="1">
    <source>
        <dbReference type="ARBA" id="ARBA00004141"/>
    </source>
</evidence>
<feature type="domain" description="TM2" evidence="10">
    <location>
        <begin position="130"/>
        <end position="178"/>
    </location>
</feature>
<accession>A0A914E5J7</accession>
<evidence type="ECO:0000256" key="6">
    <source>
        <dbReference type="ARBA" id="ARBA00023136"/>
    </source>
</evidence>
<comment type="similarity">
    <text evidence="2">Belongs to the TM2 family.</text>
</comment>
<feature type="chain" id="PRO_5036734852" evidence="9">
    <location>
        <begin position="24"/>
        <end position="197"/>
    </location>
</feature>
<keyword evidence="7" id="KW-0325">Glycoprotein</keyword>
<dbReference type="AlphaFoldDB" id="A0A914E5J7"/>
<dbReference type="GO" id="GO:0016020">
    <property type="term" value="C:membrane"/>
    <property type="evidence" value="ECO:0007669"/>
    <property type="project" value="UniProtKB-SubCell"/>
</dbReference>
<evidence type="ECO:0000256" key="2">
    <source>
        <dbReference type="ARBA" id="ARBA00008284"/>
    </source>
</evidence>
<dbReference type="InterPro" id="IPR007829">
    <property type="entry name" value="TM2"/>
</dbReference>
<keyword evidence="4 9" id="KW-0732">Signal</keyword>
<evidence type="ECO:0000256" key="9">
    <source>
        <dbReference type="SAM" id="SignalP"/>
    </source>
</evidence>
<dbReference type="InterPro" id="IPR050932">
    <property type="entry name" value="TM2D1-3-like"/>
</dbReference>
<comment type="subcellular location">
    <subcellularLocation>
        <location evidence="1">Membrane</location>
        <topology evidence="1">Multi-pass membrane protein</topology>
    </subcellularLocation>
</comment>
<dbReference type="PANTHER" id="PTHR21016:SF4">
    <property type="entry name" value="TM2 DOMAIN-CONTAINING PROTEIN 2"/>
    <property type="match status" value="1"/>
</dbReference>
<evidence type="ECO:0000256" key="5">
    <source>
        <dbReference type="ARBA" id="ARBA00022989"/>
    </source>
</evidence>
<evidence type="ECO:0000313" key="11">
    <source>
        <dbReference type="Proteomes" id="UP000887540"/>
    </source>
</evidence>
<proteinExistence type="inferred from homology"/>
<feature type="signal peptide" evidence="9">
    <location>
        <begin position="1"/>
        <end position="23"/>
    </location>
</feature>
<organism evidence="11 12">
    <name type="scientific">Acrobeloides nanus</name>
    <dbReference type="NCBI Taxonomy" id="290746"/>
    <lineage>
        <taxon>Eukaryota</taxon>
        <taxon>Metazoa</taxon>
        <taxon>Ecdysozoa</taxon>
        <taxon>Nematoda</taxon>
        <taxon>Chromadorea</taxon>
        <taxon>Rhabditida</taxon>
        <taxon>Tylenchina</taxon>
        <taxon>Cephalobomorpha</taxon>
        <taxon>Cephaloboidea</taxon>
        <taxon>Cephalobidae</taxon>
        <taxon>Acrobeloides</taxon>
    </lineage>
</organism>
<dbReference type="PANTHER" id="PTHR21016">
    <property type="entry name" value="BETA-AMYLOID BINDING PROTEIN-RELATED"/>
    <property type="match status" value="1"/>
</dbReference>
<keyword evidence="5 8" id="KW-1133">Transmembrane helix</keyword>
<feature type="transmembrane region" description="Helical" evidence="8">
    <location>
        <begin position="130"/>
        <end position="148"/>
    </location>
</feature>
<reference evidence="12" key="1">
    <citation type="submission" date="2022-11" db="UniProtKB">
        <authorList>
            <consortium name="WormBaseParasite"/>
        </authorList>
    </citation>
    <scope>IDENTIFICATION</scope>
</reference>
<evidence type="ECO:0000256" key="8">
    <source>
        <dbReference type="SAM" id="Phobius"/>
    </source>
</evidence>
<dbReference type="WBParaSite" id="ACRNAN_scaffold5836.g14243.t1">
    <property type="protein sequence ID" value="ACRNAN_scaffold5836.g14243.t1"/>
    <property type="gene ID" value="ACRNAN_scaffold5836.g14243"/>
</dbReference>
<evidence type="ECO:0000256" key="7">
    <source>
        <dbReference type="ARBA" id="ARBA00023180"/>
    </source>
</evidence>
<evidence type="ECO:0000313" key="12">
    <source>
        <dbReference type="WBParaSite" id="ACRNAN_scaffold5836.g14243.t1"/>
    </source>
</evidence>
<dbReference type="Proteomes" id="UP000887540">
    <property type="component" value="Unplaced"/>
</dbReference>
<evidence type="ECO:0000259" key="10">
    <source>
        <dbReference type="Pfam" id="PF05154"/>
    </source>
</evidence>
<protein>
    <submittedName>
        <fullName evidence="12">Secreted protein</fullName>
    </submittedName>
</protein>
<keyword evidence="11" id="KW-1185">Reference proteome</keyword>
<sequence>MENFAKFIFVANSLIFTLLPTRAVLYQNAVVAAVVSPSLSPSSPDQCSNELYDGFSEGPLVPCDFLDTRWIICEKVDRLEISNTTKDCPYFGSKEGKFARVNVTCTVLPCIECAGPRSFPREVPCIKYTGHYFLTTLLYSIFLGIFAVDRFSLGYSAIAVGKLMTLGGLGVWWIIDIILLINGNLTPADDSQWEPYF</sequence>
<keyword evidence="3 8" id="KW-0812">Transmembrane</keyword>
<dbReference type="Pfam" id="PF05154">
    <property type="entry name" value="TM2"/>
    <property type="match status" value="1"/>
</dbReference>
<evidence type="ECO:0000256" key="4">
    <source>
        <dbReference type="ARBA" id="ARBA00022729"/>
    </source>
</evidence>
<keyword evidence="6 8" id="KW-0472">Membrane</keyword>
<name>A0A914E5J7_9BILA</name>